<dbReference type="eggNOG" id="COG4747">
    <property type="taxonomic scope" value="Bacteria"/>
</dbReference>
<keyword evidence="9 13" id="KW-0663">Pyridoxal phosphate</keyword>
<dbReference type="HOGENOM" id="CLU_021152_6_1_11"/>
<dbReference type="CDD" id="cd04907">
    <property type="entry name" value="ACT_ThrD-I_2"/>
    <property type="match status" value="1"/>
</dbReference>
<dbReference type="Pfam" id="PF00291">
    <property type="entry name" value="PALP"/>
    <property type="match status" value="1"/>
</dbReference>
<feature type="domain" description="ACT-like" evidence="15">
    <location>
        <begin position="368"/>
        <end position="439"/>
    </location>
</feature>
<dbReference type="PANTHER" id="PTHR48078:SF11">
    <property type="entry name" value="THREONINE DEHYDRATASE, MITOCHONDRIAL"/>
    <property type="match status" value="1"/>
</dbReference>
<dbReference type="EC" id="4.3.1.19" evidence="13"/>
<dbReference type="Gene3D" id="3.40.50.1100">
    <property type="match status" value="2"/>
</dbReference>
<comment type="pathway">
    <text evidence="3 13">Amino-acid biosynthesis; L-isoleucine biosynthesis; 2-oxobutanoate from L-threonine: step 1/1.</text>
</comment>
<evidence type="ECO:0000256" key="2">
    <source>
        <dbReference type="ARBA" id="ARBA00001933"/>
    </source>
</evidence>
<feature type="region of interest" description="Disordered" evidence="14">
    <location>
        <begin position="1"/>
        <end position="35"/>
    </location>
</feature>
<dbReference type="Proteomes" id="UP000000214">
    <property type="component" value="Chromosome"/>
</dbReference>
<sequence length="543" mass="58438">MTPHDHGTATATPTAGASVEPVTPNPAPTPIPAAERPHHMTAQDYLRAVLRAPVYEVAVKTPLEPMERLSQRLDNVVLAKREDRQPVHSFKLRGAYNRMRQLSEAERHAGVVTASAGNHAQGVALSGARLGIRAVIVMPVTTPSIKVEAVKGFGGHVVLQGSTFDEAKTHAQWLAAEQDMTYVPPFDDPLVIAGQGTIGLELVQDDAGLDRIFVPVGGGGLAAGISVLIKQLMPEIQVIGVEPEESACLAAALDAGRPVDLDHVSLFAEGVAVARIGDETFRVLQTCLDDVVTVNSDEISAAVKDLFDDTRAVAEPAGALGLAGLKKYVRTHHLHGERLAHILSGANLNFGSLRYIAERAELGEQREGLFAVEIPERPGSFLEFCRVLGGRMVTEFNYRYAEPDRASVFVGVELHTASERGEIVSALEKAGYRVIDLSADESAKTHLRYMIGGRPPADLDERVASFEFPEAPGALVHFLTTLGSRWNISLFHYRSFGMDTGRVLAGFAGAGRDPGFTDHLDAVGYPWSDASDSPAYQFFMGQC</sequence>
<dbReference type="GO" id="GO:0009097">
    <property type="term" value="P:isoleucine biosynthetic process"/>
    <property type="evidence" value="ECO:0007669"/>
    <property type="project" value="UniProtKB-UniRule"/>
</dbReference>
<dbReference type="Pfam" id="PF00585">
    <property type="entry name" value="Thr_dehydrat_C"/>
    <property type="match status" value="2"/>
</dbReference>
<feature type="domain" description="ACT-like" evidence="15">
    <location>
        <begin position="462"/>
        <end position="532"/>
    </location>
</feature>
<evidence type="ECO:0000256" key="13">
    <source>
        <dbReference type="RuleBase" id="RU362012"/>
    </source>
</evidence>
<evidence type="ECO:0000256" key="5">
    <source>
        <dbReference type="ARBA" id="ARBA00011881"/>
    </source>
</evidence>
<dbReference type="InterPro" id="IPR001926">
    <property type="entry name" value="TrpB-like_PALP"/>
</dbReference>
<dbReference type="PATRIC" id="fig|1171373.8.peg.2738"/>
<keyword evidence="6 13" id="KW-0028">Amino-acid biosynthesis</keyword>
<dbReference type="CDD" id="cd04906">
    <property type="entry name" value="ACT_ThrD-I_1"/>
    <property type="match status" value="1"/>
</dbReference>
<evidence type="ECO:0000256" key="14">
    <source>
        <dbReference type="SAM" id="MobiDB-lite"/>
    </source>
</evidence>
<dbReference type="FunFam" id="3.40.50.1100:FF:000008">
    <property type="entry name" value="L-threonine dehydratase"/>
    <property type="match status" value="1"/>
</dbReference>
<feature type="compositionally biased region" description="Low complexity" evidence="14">
    <location>
        <begin position="8"/>
        <end position="22"/>
    </location>
</feature>
<dbReference type="InterPro" id="IPR050147">
    <property type="entry name" value="Ser/Thr_Dehydratase"/>
</dbReference>
<dbReference type="InterPro" id="IPR001721">
    <property type="entry name" value="TD_ACT-like"/>
</dbReference>
<dbReference type="PROSITE" id="PS51672">
    <property type="entry name" value="ACT_LIKE"/>
    <property type="match status" value="2"/>
</dbReference>
<dbReference type="KEGG" id="pbo:PACID_27870"/>
<comment type="catalytic activity">
    <reaction evidence="1 13">
        <text>L-threonine = 2-oxobutanoate + NH4(+)</text>
        <dbReference type="Rhea" id="RHEA:22108"/>
        <dbReference type="ChEBI" id="CHEBI:16763"/>
        <dbReference type="ChEBI" id="CHEBI:28938"/>
        <dbReference type="ChEBI" id="CHEBI:57926"/>
        <dbReference type="EC" id="4.3.1.19"/>
    </reaction>
</comment>
<dbReference type="GO" id="GO:0006567">
    <property type="term" value="P:L-threonine catabolic process"/>
    <property type="evidence" value="ECO:0007669"/>
    <property type="project" value="TreeGrafter"/>
</dbReference>
<comment type="similarity">
    <text evidence="4 13">Belongs to the serine/threonine dehydratase family.</text>
</comment>
<evidence type="ECO:0000313" key="16">
    <source>
        <dbReference type="EMBL" id="AFV90554.1"/>
    </source>
</evidence>
<name>K7RR80_ACIA4</name>
<proteinExistence type="inferred from homology"/>
<keyword evidence="11 13" id="KW-0100">Branched-chain amino acid biosynthesis</keyword>
<dbReference type="GO" id="GO:0006565">
    <property type="term" value="P:L-serine catabolic process"/>
    <property type="evidence" value="ECO:0007669"/>
    <property type="project" value="TreeGrafter"/>
</dbReference>
<dbReference type="EMBL" id="CP003493">
    <property type="protein sequence ID" value="AFV90554.1"/>
    <property type="molecule type" value="Genomic_DNA"/>
</dbReference>
<organism evidence="16 17">
    <name type="scientific">Acidipropionibacterium acidipropionici (strain ATCC 4875 / DSM 20272 / JCM 6432 / NBRC 12425 / NCIMB 8070 / 4)</name>
    <name type="common">Propionibacterium acidipropionici</name>
    <dbReference type="NCBI Taxonomy" id="1171373"/>
    <lineage>
        <taxon>Bacteria</taxon>
        <taxon>Bacillati</taxon>
        <taxon>Actinomycetota</taxon>
        <taxon>Actinomycetes</taxon>
        <taxon>Propionibacteriales</taxon>
        <taxon>Propionibacteriaceae</taxon>
        <taxon>Acidipropionibacterium</taxon>
    </lineage>
</organism>
<evidence type="ECO:0000313" key="17">
    <source>
        <dbReference type="Proteomes" id="UP000000214"/>
    </source>
</evidence>
<evidence type="ECO:0000256" key="6">
    <source>
        <dbReference type="ARBA" id="ARBA00022605"/>
    </source>
</evidence>
<keyword evidence="8" id="KW-0677">Repeat</keyword>
<keyword evidence="7 13" id="KW-0412">Isoleucine biosynthesis</keyword>
<dbReference type="InterPro" id="IPR000634">
    <property type="entry name" value="Ser/Thr_deHydtase_PyrdxlP-BS"/>
</dbReference>
<keyword evidence="10 13" id="KW-0456">Lyase</keyword>
<dbReference type="GO" id="GO:0004794">
    <property type="term" value="F:threonine deaminase activity"/>
    <property type="evidence" value="ECO:0007669"/>
    <property type="project" value="UniProtKB-UniRule"/>
</dbReference>
<evidence type="ECO:0000256" key="3">
    <source>
        <dbReference type="ARBA" id="ARBA00004810"/>
    </source>
</evidence>
<dbReference type="InterPro" id="IPR045865">
    <property type="entry name" value="ACT-like_dom_sf"/>
</dbReference>
<evidence type="ECO:0000256" key="12">
    <source>
        <dbReference type="ARBA" id="ARBA00025527"/>
    </source>
</evidence>
<evidence type="ECO:0000256" key="1">
    <source>
        <dbReference type="ARBA" id="ARBA00001274"/>
    </source>
</evidence>
<dbReference type="InterPro" id="IPR038110">
    <property type="entry name" value="TD_ACT-like_sf"/>
</dbReference>
<evidence type="ECO:0000256" key="7">
    <source>
        <dbReference type="ARBA" id="ARBA00022624"/>
    </source>
</evidence>
<evidence type="ECO:0000256" key="11">
    <source>
        <dbReference type="ARBA" id="ARBA00023304"/>
    </source>
</evidence>
<dbReference type="SUPFAM" id="SSF53686">
    <property type="entry name" value="Tryptophan synthase beta subunit-like PLP-dependent enzymes"/>
    <property type="match status" value="1"/>
</dbReference>
<dbReference type="GO" id="GO:0030170">
    <property type="term" value="F:pyridoxal phosphate binding"/>
    <property type="evidence" value="ECO:0007669"/>
    <property type="project" value="InterPro"/>
</dbReference>
<evidence type="ECO:0000259" key="15">
    <source>
        <dbReference type="PROSITE" id="PS51672"/>
    </source>
</evidence>
<dbReference type="Gene3D" id="3.40.1020.10">
    <property type="entry name" value="Biosynthetic Threonine Deaminase, Domain 3"/>
    <property type="match status" value="1"/>
</dbReference>
<dbReference type="AlphaFoldDB" id="K7RR80"/>
<dbReference type="NCBIfam" id="NF006674">
    <property type="entry name" value="PRK09224.1"/>
    <property type="match status" value="1"/>
</dbReference>
<dbReference type="GO" id="GO:0003941">
    <property type="term" value="F:L-serine ammonia-lyase activity"/>
    <property type="evidence" value="ECO:0007669"/>
    <property type="project" value="TreeGrafter"/>
</dbReference>
<dbReference type="eggNOG" id="COG1171">
    <property type="taxonomic scope" value="Bacteria"/>
</dbReference>
<evidence type="ECO:0000256" key="10">
    <source>
        <dbReference type="ARBA" id="ARBA00023239"/>
    </source>
</evidence>
<protein>
    <recommendedName>
        <fullName evidence="13">L-threonine dehydratase</fullName>
        <ecNumber evidence="13">4.3.1.19</ecNumber>
    </recommendedName>
    <alternativeName>
        <fullName evidence="13">Threonine deaminase</fullName>
    </alternativeName>
</protein>
<accession>K7RR80</accession>
<dbReference type="STRING" id="1171373.PACID_27870"/>
<dbReference type="NCBIfam" id="TIGR01124">
    <property type="entry name" value="ilvA_2Cterm"/>
    <property type="match status" value="1"/>
</dbReference>
<dbReference type="FunFam" id="3.40.1020.10:FF:000001">
    <property type="entry name" value="L-threonine dehydratase"/>
    <property type="match status" value="1"/>
</dbReference>
<comment type="cofactor">
    <cofactor evidence="2 13">
        <name>pyridoxal 5'-phosphate</name>
        <dbReference type="ChEBI" id="CHEBI:597326"/>
    </cofactor>
</comment>
<comment type="subunit">
    <text evidence="5 13">Homotetramer.</text>
</comment>
<dbReference type="PANTHER" id="PTHR48078">
    <property type="entry name" value="THREONINE DEHYDRATASE, MITOCHONDRIAL-RELATED"/>
    <property type="match status" value="1"/>
</dbReference>
<evidence type="ECO:0000256" key="4">
    <source>
        <dbReference type="ARBA" id="ARBA00010869"/>
    </source>
</evidence>
<dbReference type="PROSITE" id="PS00165">
    <property type="entry name" value="DEHYDRATASE_SER_THR"/>
    <property type="match status" value="1"/>
</dbReference>
<evidence type="ECO:0000256" key="9">
    <source>
        <dbReference type="ARBA" id="ARBA00022898"/>
    </source>
</evidence>
<reference evidence="16 17" key="1">
    <citation type="journal article" date="2012" name="BMC Genomics">
        <title>The genome sequence of Propionibacterium acidipropionici provides insights into its biotechnological and industrial potential.</title>
        <authorList>
            <person name="Parizzi L.P."/>
            <person name="Grassi M.C."/>
            <person name="Llerena L.A."/>
            <person name="Carazzolle M.F."/>
            <person name="Queiroz V.L."/>
            <person name="Lunardi I."/>
            <person name="Zeidler A.F."/>
            <person name="Teixeira P.J."/>
            <person name="Mieczkowski P."/>
            <person name="Rincones J."/>
            <person name="Pereira G.A."/>
        </authorList>
    </citation>
    <scope>NUCLEOTIDE SEQUENCE [LARGE SCALE GENOMIC DNA]</scope>
    <source>
        <strain evidence="17">ATCC 4875 / DSM 20272 / JCM 6432 / NBRC 12425 / NCIMB 8070</strain>
    </source>
</reference>
<dbReference type="CDD" id="cd01562">
    <property type="entry name" value="Thr-dehyd"/>
    <property type="match status" value="1"/>
</dbReference>
<gene>
    <name evidence="13" type="primary">ilvA</name>
    <name evidence="16" type="ordered locus">PACID_27870</name>
</gene>
<dbReference type="UniPathway" id="UPA00047">
    <property type="reaction ID" value="UER00054"/>
</dbReference>
<dbReference type="SUPFAM" id="SSF55021">
    <property type="entry name" value="ACT-like"/>
    <property type="match status" value="2"/>
</dbReference>
<comment type="function">
    <text evidence="12 13">Catalyzes the anaerobic formation of alpha-ketobutyrate and ammonia from threonine in a two-step reaction. The first step involved a dehydration of threonine and a production of enamine intermediates (aminocrotonate), which tautomerizes to its imine form (iminobutyrate). Both intermediates are unstable and short-lived. The second step is the nonenzymatic hydrolysis of the enamine/imine intermediates to form 2-ketobutyrate and free ammonia. In the low water environment of the cell, the second step is accelerated by RidA.</text>
</comment>
<dbReference type="InterPro" id="IPR005787">
    <property type="entry name" value="Thr_deHydtase_biosynth"/>
</dbReference>
<evidence type="ECO:0000256" key="8">
    <source>
        <dbReference type="ARBA" id="ARBA00022737"/>
    </source>
</evidence>
<dbReference type="InterPro" id="IPR036052">
    <property type="entry name" value="TrpB-like_PALP_sf"/>
</dbReference>